<protein>
    <submittedName>
        <fullName evidence="1">TIGR02453 family protein</fullName>
    </submittedName>
</protein>
<dbReference type="Proteomes" id="UP000077519">
    <property type="component" value="Unassembled WGS sequence"/>
</dbReference>
<comment type="caution">
    <text evidence="1">The sequence shown here is derived from an EMBL/GenBank/DDBJ whole genome shotgun (WGS) entry which is preliminary data.</text>
</comment>
<dbReference type="InterPro" id="IPR012808">
    <property type="entry name" value="CHP02453"/>
</dbReference>
<dbReference type="Pfam" id="PF09365">
    <property type="entry name" value="DUF2461"/>
    <property type="match status" value="1"/>
</dbReference>
<evidence type="ECO:0000313" key="2">
    <source>
        <dbReference type="Proteomes" id="UP000077519"/>
    </source>
</evidence>
<dbReference type="PIRSF" id="PIRSF028451">
    <property type="entry name" value="UCP028451"/>
    <property type="match status" value="1"/>
</dbReference>
<dbReference type="PANTHER" id="PTHR36452:SF1">
    <property type="entry name" value="DUF2461 DOMAIN-CONTAINING PROTEIN"/>
    <property type="match status" value="1"/>
</dbReference>
<dbReference type="EMBL" id="LVHI01000040">
    <property type="protein sequence ID" value="OAK51244.1"/>
    <property type="molecule type" value="Genomic_DNA"/>
</dbReference>
<name>A0A177Y6W9_9NOCA</name>
<accession>A0A177Y6W9</accession>
<reference evidence="1 2" key="1">
    <citation type="submission" date="2016-03" db="EMBL/GenBank/DDBJ databases">
        <title>Genome sequence of Rhodococcus kyotonensis KB10.</title>
        <authorList>
            <person name="Jeong H."/>
            <person name="Hong C.E."/>
            <person name="Jo S.H."/>
            <person name="Park J.M."/>
        </authorList>
    </citation>
    <scope>NUCLEOTIDE SEQUENCE [LARGE SCALE GENOMIC DNA]</scope>
    <source>
        <strain evidence="1 2">KB10</strain>
    </source>
</reference>
<gene>
    <name evidence="1" type="ORF">A3K89_13640</name>
</gene>
<organism evidence="1 2">
    <name type="scientific">Rhodococcoides kyotonense</name>
    <dbReference type="NCBI Taxonomy" id="398843"/>
    <lineage>
        <taxon>Bacteria</taxon>
        <taxon>Bacillati</taxon>
        <taxon>Actinomycetota</taxon>
        <taxon>Actinomycetes</taxon>
        <taxon>Mycobacteriales</taxon>
        <taxon>Nocardiaceae</taxon>
        <taxon>Rhodococcoides</taxon>
    </lineage>
</organism>
<dbReference type="AlphaFoldDB" id="A0A177Y6W9"/>
<evidence type="ECO:0000313" key="1">
    <source>
        <dbReference type="EMBL" id="OAK51244.1"/>
    </source>
</evidence>
<proteinExistence type="predicted"/>
<dbReference type="NCBIfam" id="TIGR02453">
    <property type="entry name" value="TIGR02453 family protein"/>
    <property type="match status" value="1"/>
</dbReference>
<keyword evidence="2" id="KW-1185">Reference proteome</keyword>
<dbReference type="PANTHER" id="PTHR36452">
    <property type="entry name" value="CHROMOSOME 12, WHOLE GENOME SHOTGUN SEQUENCE"/>
    <property type="match status" value="1"/>
</dbReference>
<sequence length="209" mass="23314">MAFTGFPFAALDFYEDLEADNSKPWWNAHKDVYEESVKVPMVELLAELKGEFGSGKVFRPYRDVRFSKDKTPYKTHQGGFVARGPSLGFYVQIDPAGLFVAGGFYGATTDGIALFRDAVDNEVRGTELEGLVSTLTEAGFDIGGDRLKTKPRGYELDHPRIDLLRHKSLTASTHFGSPPWLETAAAADHVRTAWRTLVPLVEWAEQVMR</sequence>
<dbReference type="InterPro" id="IPR015996">
    <property type="entry name" value="UCP028451"/>
</dbReference>
<dbReference type="RefSeq" id="WP_068431930.1">
    <property type="nucleotide sequence ID" value="NZ_LVHI01000040.1"/>
</dbReference>